<keyword evidence="5 9" id="KW-0028">Amino-acid biosynthesis</keyword>
<keyword evidence="6 9" id="KW-0822">Tryptophan biosynthesis</keyword>
<evidence type="ECO:0000256" key="9">
    <source>
        <dbReference type="HAMAP-Rule" id="MF_00135"/>
    </source>
</evidence>
<evidence type="ECO:0000313" key="11">
    <source>
        <dbReference type="EMBL" id="AGC71607.1"/>
    </source>
</evidence>
<evidence type="ECO:0000256" key="6">
    <source>
        <dbReference type="ARBA" id="ARBA00022822"/>
    </source>
</evidence>
<sequence length="201" mass="21471">MKICGIDSDASALIAIEAGADAIGVVMNQTSERRLDFKTAERIIRSVSNAVDTVLVVNDMTAHEAAHTANRLGVTALQLHGPKYTSSDFTEAISIHPVVWRATSLSHSSNVTTGAFGEQALLLDSHSAGSGKRWDLTPLKNNPPQGKWLIAGGLNPENVSEVINTIRPWGVDVSSGVESSPGIKDHRLIIEFVNAARKTPK</sequence>
<dbReference type="AlphaFoldDB" id="L7VRI5"/>
<dbReference type="EC" id="5.3.1.24" evidence="3 9"/>
<dbReference type="Pfam" id="PF00697">
    <property type="entry name" value="PRAI"/>
    <property type="match status" value="1"/>
</dbReference>
<dbReference type="EMBL" id="JX649877">
    <property type="protein sequence ID" value="AGC71607.1"/>
    <property type="molecule type" value="Genomic_DNA"/>
</dbReference>
<proteinExistence type="inferred from homology"/>
<dbReference type="InterPro" id="IPR013785">
    <property type="entry name" value="Aldolase_TIM"/>
</dbReference>
<dbReference type="InterPro" id="IPR044643">
    <property type="entry name" value="TrpF_fam"/>
</dbReference>
<dbReference type="UniPathway" id="UPA00035">
    <property type="reaction ID" value="UER00042"/>
</dbReference>
<dbReference type="PANTHER" id="PTHR42894">
    <property type="entry name" value="N-(5'-PHOSPHORIBOSYL)ANTHRANILATE ISOMERASE"/>
    <property type="match status" value="1"/>
</dbReference>
<evidence type="ECO:0000256" key="3">
    <source>
        <dbReference type="ARBA" id="ARBA00012572"/>
    </source>
</evidence>
<evidence type="ECO:0000256" key="2">
    <source>
        <dbReference type="ARBA" id="ARBA00004664"/>
    </source>
</evidence>
<evidence type="ECO:0000256" key="7">
    <source>
        <dbReference type="ARBA" id="ARBA00023141"/>
    </source>
</evidence>
<dbReference type="CDD" id="cd00405">
    <property type="entry name" value="PRAI"/>
    <property type="match status" value="1"/>
</dbReference>
<feature type="domain" description="N-(5'phosphoribosyl) anthranilate isomerase (PRAI)" evidence="10">
    <location>
        <begin position="2"/>
        <end position="194"/>
    </location>
</feature>
<reference evidence="11" key="1">
    <citation type="submission" date="2012-09" db="EMBL/GenBank/DDBJ databases">
        <title>Metagenomic Characterization of a Microbial Community in Wastewater Detects High Levels of Antibiotic Resistance.</title>
        <authorList>
            <person name="Abrams M."/>
            <person name="Caldwell A."/>
            <person name="Vandaei E."/>
            <person name="Lee W."/>
            <person name="Perrott J."/>
            <person name="Khan S.Y."/>
            <person name="Ta J."/>
            <person name="Romero D."/>
            <person name="Nguyen V."/>
            <person name="Pourmand N."/>
            <person name="Ouverney C.C."/>
        </authorList>
    </citation>
    <scope>NUCLEOTIDE SEQUENCE</scope>
</reference>
<dbReference type="InterPro" id="IPR001240">
    <property type="entry name" value="PRAI_dom"/>
</dbReference>
<dbReference type="InterPro" id="IPR011060">
    <property type="entry name" value="RibuloseP-bd_barrel"/>
</dbReference>
<dbReference type="PANTHER" id="PTHR42894:SF1">
    <property type="entry name" value="N-(5'-PHOSPHORIBOSYL)ANTHRANILATE ISOMERASE"/>
    <property type="match status" value="1"/>
</dbReference>
<evidence type="ECO:0000256" key="4">
    <source>
        <dbReference type="ARBA" id="ARBA00022272"/>
    </source>
</evidence>
<dbReference type="Gene3D" id="3.20.20.70">
    <property type="entry name" value="Aldolase class I"/>
    <property type="match status" value="1"/>
</dbReference>
<evidence type="ECO:0000256" key="1">
    <source>
        <dbReference type="ARBA" id="ARBA00001164"/>
    </source>
</evidence>
<evidence type="ECO:0000256" key="5">
    <source>
        <dbReference type="ARBA" id="ARBA00022605"/>
    </source>
</evidence>
<dbReference type="HAMAP" id="MF_00135">
    <property type="entry name" value="PRAI"/>
    <property type="match status" value="1"/>
</dbReference>
<dbReference type="SUPFAM" id="SSF51366">
    <property type="entry name" value="Ribulose-phoshate binding barrel"/>
    <property type="match status" value="1"/>
</dbReference>
<gene>
    <name evidence="9" type="primary">trpF</name>
</gene>
<comment type="catalytic activity">
    <reaction evidence="1 9">
        <text>N-(5-phospho-beta-D-ribosyl)anthranilate = 1-(2-carboxyphenylamino)-1-deoxy-D-ribulose 5-phosphate</text>
        <dbReference type="Rhea" id="RHEA:21540"/>
        <dbReference type="ChEBI" id="CHEBI:18277"/>
        <dbReference type="ChEBI" id="CHEBI:58613"/>
        <dbReference type="EC" id="5.3.1.24"/>
    </reaction>
</comment>
<keyword evidence="8 9" id="KW-0413">Isomerase</keyword>
<dbReference type="GO" id="GO:0004640">
    <property type="term" value="F:phosphoribosylanthranilate isomerase activity"/>
    <property type="evidence" value="ECO:0007669"/>
    <property type="project" value="UniProtKB-UniRule"/>
</dbReference>
<protein>
    <recommendedName>
        <fullName evidence="4 9">N-(5'-phosphoribosyl)anthranilate isomerase</fullName>
        <shortName evidence="9">PRAI</shortName>
        <ecNumber evidence="3 9">5.3.1.24</ecNumber>
    </recommendedName>
</protein>
<evidence type="ECO:0000259" key="10">
    <source>
        <dbReference type="Pfam" id="PF00697"/>
    </source>
</evidence>
<dbReference type="GO" id="GO:0000162">
    <property type="term" value="P:L-tryptophan biosynthetic process"/>
    <property type="evidence" value="ECO:0007669"/>
    <property type="project" value="UniProtKB-UniRule"/>
</dbReference>
<organism evidence="11">
    <name type="scientific">uncultured bacterium A1Q1_fos_1053</name>
    <dbReference type="NCBI Taxonomy" id="1256539"/>
    <lineage>
        <taxon>Bacteria</taxon>
        <taxon>environmental samples</taxon>
    </lineage>
</organism>
<keyword evidence="7 9" id="KW-0057">Aromatic amino acid biosynthesis</keyword>
<evidence type="ECO:0000256" key="8">
    <source>
        <dbReference type="ARBA" id="ARBA00023235"/>
    </source>
</evidence>
<accession>L7VRI5</accession>
<comment type="pathway">
    <text evidence="2 9">Amino-acid biosynthesis; L-tryptophan biosynthesis; L-tryptophan from chorismate: step 3/5.</text>
</comment>
<name>L7VRI5_9BACT</name>
<comment type="similarity">
    <text evidence="9">Belongs to the TrpF family.</text>
</comment>